<dbReference type="PROSITE" id="PS51367">
    <property type="entry name" value="THAUMATIN_2"/>
    <property type="match status" value="1"/>
</dbReference>
<organism evidence="3 4">
    <name type="scientific">Coniochaeta hoffmannii</name>
    <dbReference type="NCBI Taxonomy" id="91930"/>
    <lineage>
        <taxon>Eukaryota</taxon>
        <taxon>Fungi</taxon>
        <taxon>Dikarya</taxon>
        <taxon>Ascomycota</taxon>
        <taxon>Pezizomycotina</taxon>
        <taxon>Sordariomycetes</taxon>
        <taxon>Sordariomycetidae</taxon>
        <taxon>Coniochaetales</taxon>
        <taxon>Coniochaetaceae</taxon>
        <taxon>Coniochaeta</taxon>
    </lineage>
</organism>
<sequence length="383" mass="40542">MLTSAVMHHTRAQDSGIPGPNETYVPLRVTNNCPETIWPGIGTQHGLGPGLGGFELVPGKTMAFLVGPTWQGRVWGRTNCTFNEDGTGPSNLNGWNGNGQACLTGDCFGVLDCEFSGATPTTLAEFNLRGGYGNSQTFYDISLVDGYNLPLAIVYIPAANTSNIPPNLTNPSCVGTAGFLWPPARTGETYSNATYPTPWESRLTNRDLAQWCPWDLQVYPPIKPGDGVYPYPDDRIQRPVFDPCLSACAATNEPAVCCTGKFNDPKVCKPSLYSEMAKAVCPDAYSFAFDDQTSTFIIPAGGGWEVVFCPAGRSTDILATFGDQLSQVASGGGRVAKAVDEAARNRTFIMTHGSGAAASSPRAMGLGLVGLVAMLTAVLVMAG</sequence>
<protein>
    <submittedName>
        <fullName evidence="3">Osmotin, thaumatin-like protein</fullName>
    </submittedName>
</protein>
<dbReference type="EMBL" id="JANBVN010000204">
    <property type="protein sequence ID" value="KAJ9133334.1"/>
    <property type="molecule type" value="Genomic_DNA"/>
</dbReference>
<dbReference type="Proteomes" id="UP001174691">
    <property type="component" value="Unassembled WGS sequence"/>
</dbReference>
<name>A0AA38RL74_9PEZI</name>
<keyword evidence="2" id="KW-1133">Transmembrane helix</keyword>
<keyword evidence="2" id="KW-0812">Transmembrane</keyword>
<comment type="caution">
    <text evidence="3">The sequence shown here is derived from an EMBL/GenBank/DDBJ whole genome shotgun (WGS) entry which is preliminary data.</text>
</comment>
<keyword evidence="2" id="KW-0472">Membrane</keyword>
<feature type="transmembrane region" description="Helical" evidence="2">
    <location>
        <begin position="363"/>
        <end position="382"/>
    </location>
</feature>
<dbReference type="SMART" id="SM00205">
    <property type="entry name" value="THN"/>
    <property type="match status" value="1"/>
</dbReference>
<dbReference type="InterPro" id="IPR001938">
    <property type="entry name" value="Thaumatin"/>
</dbReference>
<dbReference type="Gene3D" id="2.60.110.10">
    <property type="entry name" value="Thaumatin"/>
    <property type="match status" value="1"/>
</dbReference>
<accession>A0AA38RL74</accession>
<dbReference type="PANTHER" id="PTHR31048">
    <property type="entry name" value="OS03G0233200 PROTEIN"/>
    <property type="match status" value="1"/>
</dbReference>
<gene>
    <name evidence="3" type="ORF">NKR19_g9086</name>
</gene>
<feature type="region of interest" description="Disordered" evidence="1">
    <location>
        <begin position="1"/>
        <end position="21"/>
    </location>
</feature>
<reference evidence="3" key="1">
    <citation type="submission" date="2022-07" db="EMBL/GenBank/DDBJ databases">
        <title>Fungi with potential for degradation of polypropylene.</title>
        <authorList>
            <person name="Gostincar C."/>
        </authorList>
    </citation>
    <scope>NUCLEOTIDE SEQUENCE</scope>
    <source>
        <strain evidence="3">EXF-13287</strain>
    </source>
</reference>
<evidence type="ECO:0000313" key="3">
    <source>
        <dbReference type="EMBL" id="KAJ9133334.1"/>
    </source>
</evidence>
<proteinExistence type="predicted"/>
<evidence type="ECO:0000313" key="4">
    <source>
        <dbReference type="Proteomes" id="UP001174691"/>
    </source>
</evidence>
<dbReference type="AlphaFoldDB" id="A0AA38RL74"/>
<evidence type="ECO:0000256" key="2">
    <source>
        <dbReference type="SAM" id="Phobius"/>
    </source>
</evidence>
<dbReference type="SUPFAM" id="SSF49870">
    <property type="entry name" value="Osmotin, thaumatin-like protein"/>
    <property type="match status" value="1"/>
</dbReference>
<keyword evidence="4" id="KW-1185">Reference proteome</keyword>
<dbReference type="PRINTS" id="PR00347">
    <property type="entry name" value="THAUMATIN"/>
</dbReference>
<dbReference type="InterPro" id="IPR037176">
    <property type="entry name" value="Osmotin/thaumatin-like_sf"/>
</dbReference>
<dbReference type="Pfam" id="PF00314">
    <property type="entry name" value="Thaumatin"/>
    <property type="match status" value="1"/>
</dbReference>
<evidence type="ECO:0000256" key="1">
    <source>
        <dbReference type="SAM" id="MobiDB-lite"/>
    </source>
</evidence>